<feature type="region of interest" description="Disordered" evidence="1">
    <location>
        <begin position="97"/>
        <end position="116"/>
    </location>
</feature>
<name>A0A5B7JK16_PORTR</name>
<proteinExistence type="predicted"/>
<comment type="caution">
    <text evidence="2">The sequence shown here is derived from an EMBL/GenBank/DDBJ whole genome shotgun (WGS) entry which is preliminary data.</text>
</comment>
<gene>
    <name evidence="2" type="ORF">E2C01_093781</name>
</gene>
<evidence type="ECO:0000256" key="1">
    <source>
        <dbReference type="SAM" id="MobiDB-lite"/>
    </source>
</evidence>
<protein>
    <submittedName>
        <fullName evidence="2">Uncharacterized protein</fullName>
    </submittedName>
</protein>
<accession>A0A5B7JK16</accession>
<organism evidence="2 3">
    <name type="scientific">Portunus trituberculatus</name>
    <name type="common">Swimming crab</name>
    <name type="synonym">Neptunus trituberculatus</name>
    <dbReference type="NCBI Taxonomy" id="210409"/>
    <lineage>
        <taxon>Eukaryota</taxon>
        <taxon>Metazoa</taxon>
        <taxon>Ecdysozoa</taxon>
        <taxon>Arthropoda</taxon>
        <taxon>Crustacea</taxon>
        <taxon>Multicrustacea</taxon>
        <taxon>Malacostraca</taxon>
        <taxon>Eumalacostraca</taxon>
        <taxon>Eucarida</taxon>
        <taxon>Decapoda</taxon>
        <taxon>Pleocyemata</taxon>
        <taxon>Brachyura</taxon>
        <taxon>Eubrachyura</taxon>
        <taxon>Portunoidea</taxon>
        <taxon>Portunidae</taxon>
        <taxon>Portuninae</taxon>
        <taxon>Portunus</taxon>
    </lineage>
</organism>
<sequence length="133" mass="14624">MKRSCNRRHQLSRCTIHGGIGPCLATSSALTTRCHPEGHAASSTEELEPASHQLCHPGREDALLRINCLTNVLSFREREKTTSLHLPRRSWTLPRTSCPGNVVPSREGGQTTSLPLTKPNQYVLPITCDVSSI</sequence>
<dbReference type="Proteomes" id="UP000324222">
    <property type="component" value="Unassembled WGS sequence"/>
</dbReference>
<evidence type="ECO:0000313" key="2">
    <source>
        <dbReference type="EMBL" id="MPC98411.1"/>
    </source>
</evidence>
<dbReference type="EMBL" id="VSRR010113976">
    <property type="protein sequence ID" value="MPC98411.1"/>
    <property type="molecule type" value="Genomic_DNA"/>
</dbReference>
<keyword evidence="3" id="KW-1185">Reference proteome</keyword>
<dbReference type="AlphaFoldDB" id="A0A5B7JK16"/>
<evidence type="ECO:0000313" key="3">
    <source>
        <dbReference type="Proteomes" id="UP000324222"/>
    </source>
</evidence>
<reference evidence="2 3" key="1">
    <citation type="submission" date="2019-05" db="EMBL/GenBank/DDBJ databases">
        <title>Another draft genome of Portunus trituberculatus and its Hox gene families provides insights of decapod evolution.</title>
        <authorList>
            <person name="Jeong J.-H."/>
            <person name="Song I."/>
            <person name="Kim S."/>
            <person name="Choi T."/>
            <person name="Kim D."/>
            <person name="Ryu S."/>
            <person name="Kim W."/>
        </authorList>
    </citation>
    <scope>NUCLEOTIDE SEQUENCE [LARGE SCALE GENOMIC DNA]</scope>
    <source>
        <tissue evidence="2">Muscle</tissue>
    </source>
</reference>